<dbReference type="OrthoDB" id="3799500at2759"/>
<reference evidence="2 3" key="1">
    <citation type="journal article" date="2018" name="Sci. Rep.">
        <title>Comparative genomics provides insights into the lifestyle and reveals functional heterogeneity of dark septate endophytic fungi.</title>
        <authorList>
            <person name="Knapp D.G."/>
            <person name="Nemeth J.B."/>
            <person name="Barry K."/>
            <person name="Hainaut M."/>
            <person name="Henrissat B."/>
            <person name="Johnson J."/>
            <person name="Kuo A."/>
            <person name="Lim J.H.P."/>
            <person name="Lipzen A."/>
            <person name="Nolan M."/>
            <person name="Ohm R.A."/>
            <person name="Tamas L."/>
            <person name="Grigoriev I.V."/>
            <person name="Spatafora J.W."/>
            <person name="Nagy L.G."/>
            <person name="Kovacs G.M."/>
        </authorList>
    </citation>
    <scope>NUCLEOTIDE SEQUENCE [LARGE SCALE GENOMIC DNA]</scope>
    <source>
        <strain evidence="2 3">DSE2036</strain>
    </source>
</reference>
<dbReference type="EMBL" id="KZ805307">
    <property type="protein sequence ID" value="PVI06778.1"/>
    <property type="molecule type" value="Genomic_DNA"/>
</dbReference>
<organism evidence="2 3">
    <name type="scientific">Periconia macrospinosa</name>
    <dbReference type="NCBI Taxonomy" id="97972"/>
    <lineage>
        <taxon>Eukaryota</taxon>
        <taxon>Fungi</taxon>
        <taxon>Dikarya</taxon>
        <taxon>Ascomycota</taxon>
        <taxon>Pezizomycotina</taxon>
        <taxon>Dothideomycetes</taxon>
        <taxon>Pleosporomycetidae</taxon>
        <taxon>Pleosporales</taxon>
        <taxon>Massarineae</taxon>
        <taxon>Periconiaceae</taxon>
        <taxon>Periconia</taxon>
    </lineage>
</organism>
<evidence type="ECO:0000313" key="3">
    <source>
        <dbReference type="Proteomes" id="UP000244855"/>
    </source>
</evidence>
<evidence type="ECO:0000256" key="1">
    <source>
        <dbReference type="SAM" id="MobiDB-lite"/>
    </source>
</evidence>
<evidence type="ECO:0000313" key="2">
    <source>
        <dbReference type="EMBL" id="PVI06778.1"/>
    </source>
</evidence>
<keyword evidence="3" id="KW-1185">Reference proteome</keyword>
<feature type="region of interest" description="Disordered" evidence="1">
    <location>
        <begin position="211"/>
        <end position="264"/>
    </location>
</feature>
<gene>
    <name evidence="2" type="ORF">DM02DRAFT_709438</name>
</gene>
<sequence length="264" mass="29408">MSQLSPVGNPTPPRPTYLVFHHYKKEIIHTDLVGVYPHLEMAKAAASTALQNELAKYQRAGLSGTFCKEINLELRGLITVTTKNGETAVSEFEIREEQKEVPNGQFSLQMTSLVVYNLLTRAAGIPSDHTMSGTLKQLTPPFTPSPDSAVVDQTKKANYHHPEEKDPHWAQSRLPLFRKRDERPLAGLETYVNRKDLVLRSSQSRDREAFLATSSQSTIKPNQPESSPPLIGGLQDIFTADNERSDTQAPATKLQPGKVKILKR</sequence>
<accession>A0A2V1E853</accession>
<proteinExistence type="predicted"/>
<feature type="compositionally biased region" description="Polar residues" evidence="1">
    <location>
        <begin position="212"/>
        <end position="225"/>
    </location>
</feature>
<name>A0A2V1E853_9PLEO</name>
<dbReference type="AlphaFoldDB" id="A0A2V1E853"/>
<protein>
    <submittedName>
        <fullName evidence="2">Uncharacterized protein</fullName>
    </submittedName>
</protein>
<dbReference type="Proteomes" id="UP000244855">
    <property type="component" value="Unassembled WGS sequence"/>
</dbReference>